<dbReference type="OrthoDB" id="5149759at2"/>
<gene>
    <name evidence="1" type="ORF">SAMN04489713_105182</name>
</gene>
<organism evidence="1 2">
    <name type="scientific">Actinomadura madurae</name>
    <dbReference type="NCBI Taxonomy" id="1993"/>
    <lineage>
        <taxon>Bacteria</taxon>
        <taxon>Bacillati</taxon>
        <taxon>Actinomycetota</taxon>
        <taxon>Actinomycetes</taxon>
        <taxon>Streptosporangiales</taxon>
        <taxon>Thermomonosporaceae</taxon>
        <taxon>Actinomadura</taxon>
    </lineage>
</organism>
<keyword evidence="2" id="KW-1185">Reference proteome</keyword>
<dbReference type="EMBL" id="FOVH01000005">
    <property type="protein sequence ID" value="SFO34821.1"/>
    <property type="molecule type" value="Genomic_DNA"/>
</dbReference>
<proteinExistence type="predicted"/>
<dbReference type="AlphaFoldDB" id="A0A1I5GGW9"/>
<accession>A0A1I5GGW9</accession>
<evidence type="ECO:0000313" key="1">
    <source>
        <dbReference type="EMBL" id="SFO34821.1"/>
    </source>
</evidence>
<dbReference type="Proteomes" id="UP000183413">
    <property type="component" value="Unassembled WGS sequence"/>
</dbReference>
<reference evidence="1 2" key="1">
    <citation type="submission" date="2016-10" db="EMBL/GenBank/DDBJ databases">
        <authorList>
            <person name="de Groot N.N."/>
        </authorList>
    </citation>
    <scope>NUCLEOTIDE SEQUENCE [LARGE SCALE GENOMIC DNA]</scope>
    <source>
        <strain evidence="1 2">DSM 43067</strain>
    </source>
</reference>
<sequence length="92" mass="10398">MTLACRLLGHRPRFTSEGNMLVWICDRKCAAGGAKEYETAADAARYARAFNREDREDLGKRAPLIGLFPLRLFRAFRNRHRSGQESGGAQRS</sequence>
<dbReference type="STRING" id="1993.SAMN04489713_105182"/>
<dbReference type="eggNOG" id="ENOG5033D03">
    <property type="taxonomic scope" value="Bacteria"/>
</dbReference>
<protein>
    <submittedName>
        <fullName evidence="1">Uncharacterized protein</fullName>
    </submittedName>
</protein>
<name>A0A1I5GGW9_9ACTN</name>
<evidence type="ECO:0000313" key="2">
    <source>
        <dbReference type="Proteomes" id="UP000183413"/>
    </source>
</evidence>
<dbReference type="InParanoid" id="A0A1I5GGW9"/>